<dbReference type="OrthoDB" id="6122456at2759"/>
<sequence>MPGAERIPLHVKDFKDHGLKGRPFLQNTFKISSNNENLDLLRKQINKRLGSKVLDKTRLNMNTNFVEGFNRSLRRSLPSNVTFKKNMSGRAHAAAHSVNYGPGESILELCSALHCDIPVGSSAYKALKNIQKTDILQKKHKQSVNYKVFRSEKRCKLYKLYEKLSEIIQYEKNMLMKADRGMKSSKSKHEDHPTLDLPKKKHNLVVNDPYANPQEKSKRACRAARLLRPMTEEVLLTKPIRKNAKKDKRPDYNSNRAICIYKMEEMWNAAFKEHQLSNPQCGGVLLCDLENEEKRGFGTRQQLICTKCDYKSKRYTLYEELETRKPGRKASKLDTAIHVGLSQTPIAYTGIQKIFLSGNILAPTTSSLQRRANTVMKQIEQINKQDMKRRRNDIIEINKLRGKENPHAISVQMDGMYNNPLYSGVGRTPFQPATQTVYTAAENETSKHNILALNIKNKLCSKHSSLDVDNDSGRLHEDCTDECSANIPMVKSIGDEYTWARECLLDLKEDAIEIEHLVTDADSSAYKAALDLHNEGINNVEPENFLDTRHLSDHVRKGAKSDKTLLKVMPATTKLKRQKLLNNFSVDLTERCNKELALAYKFYAGDFFKVKNKISHTVDAIANCYMGNHARCRKNSFACKGFQGSWLKGRPFLQNTFKISSNNENLDLLRKQINKRLGSKVLDKTRLNMNTNFVEGFNRSLRRSLPSNVTFKKNMSGRAHAAAHSVNYGPGESILELCSALHCDIPVGSSAYKALKNIQKLTFCRKKHKQSVNYKVFEVKKGASYTNYTKNLAK</sequence>
<proteinExistence type="predicted"/>
<dbReference type="InterPro" id="IPR049012">
    <property type="entry name" value="Mutator_transp_dom"/>
</dbReference>
<evidence type="ECO:0000259" key="1">
    <source>
        <dbReference type="Pfam" id="PF20700"/>
    </source>
</evidence>
<dbReference type="EMBL" id="CACVKT020001749">
    <property type="protein sequence ID" value="CAC5371166.1"/>
    <property type="molecule type" value="Genomic_DNA"/>
</dbReference>
<organism evidence="2 3">
    <name type="scientific">Mytilus coruscus</name>
    <name type="common">Sea mussel</name>
    <dbReference type="NCBI Taxonomy" id="42192"/>
    <lineage>
        <taxon>Eukaryota</taxon>
        <taxon>Metazoa</taxon>
        <taxon>Spiralia</taxon>
        <taxon>Lophotrochozoa</taxon>
        <taxon>Mollusca</taxon>
        <taxon>Bivalvia</taxon>
        <taxon>Autobranchia</taxon>
        <taxon>Pteriomorphia</taxon>
        <taxon>Mytilida</taxon>
        <taxon>Mytiloidea</taxon>
        <taxon>Mytilidae</taxon>
        <taxon>Mytilinae</taxon>
        <taxon>Mytilus</taxon>
    </lineage>
</organism>
<dbReference type="Proteomes" id="UP000507470">
    <property type="component" value="Unassembled WGS sequence"/>
</dbReference>
<gene>
    <name evidence="2" type="ORF">MCOR_9721</name>
</gene>
<evidence type="ECO:0000313" key="2">
    <source>
        <dbReference type="EMBL" id="CAC5371166.1"/>
    </source>
</evidence>
<accession>A0A6J8ANR3</accession>
<evidence type="ECO:0000313" key="3">
    <source>
        <dbReference type="Proteomes" id="UP000507470"/>
    </source>
</evidence>
<keyword evidence="3" id="KW-1185">Reference proteome</keyword>
<reference evidence="2 3" key="1">
    <citation type="submission" date="2020-06" db="EMBL/GenBank/DDBJ databases">
        <authorList>
            <person name="Li R."/>
            <person name="Bekaert M."/>
        </authorList>
    </citation>
    <scope>NUCLEOTIDE SEQUENCE [LARGE SCALE GENOMIC DNA]</scope>
    <source>
        <strain evidence="3">wild</strain>
    </source>
</reference>
<dbReference type="Pfam" id="PF20700">
    <property type="entry name" value="Mutator"/>
    <property type="match status" value="1"/>
</dbReference>
<dbReference type="AlphaFoldDB" id="A0A6J8ANR3"/>
<name>A0A6J8ANR3_MYTCO</name>
<feature type="domain" description="Mutator-like transposase" evidence="1">
    <location>
        <begin position="258"/>
        <end position="639"/>
    </location>
</feature>
<protein>
    <recommendedName>
        <fullName evidence="1">Mutator-like transposase domain-containing protein</fullName>
    </recommendedName>
</protein>